<dbReference type="Ensembl" id="ENSDCDT00010033639.1">
    <property type="protein sequence ID" value="ENSDCDP00010027165.1"/>
    <property type="gene ID" value="ENSDCDG00010017228.1"/>
</dbReference>
<reference evidence="2" key="3">
    <citation type="submission" date="2025-09" db="UniProtKB">
        <authorList>
            <consortium name="Ensembl"/>
        </authorList>
    </citation>
    <scope>IDENTIFICATION</scope>
</reference>
<evidence type="ECO:0000313" key="2">
    <source>
        <dbReference type="Ensembl" id="ENSDCDP00010027165.1"/>
    </source>
</evidence>
<proteinExistence type="predicted"/>
<keyword evidence="1" id="KW-1133">Transmembrane helix</keyword>
<accession>A0AAY4C1X3</accession>
<evidence type="ECO:0000313" key="3">
    <source>
        <dbReference type="Proteomes" id="UP000694580"/>
    </source>
</evidence>
<feature type="transmembrane region" description="Helical" evidence="1">
    <location>
        <begin position="29"/>
        <end position="47"/>
    </location>
</feature>
<dbReference type="GeneTree" id="ENSGT01150000289322"/>
<name>A0AAY4C1X3_9TELE</name>
<keyword evidence="1" id="KW-0472">Membrane</keyword>
<evidence type="ECO:0000256" key="1">
    <source>
        <dbReference type="SAM" id="Phobius"/>
    </source>
</evidence>
<protein>
    <submittedName>
        <fullName evidence="2">Uncharacterized protein</fullName>
    </submittedName>
</protein>
<reference evidence="2 3" key="1">
    <citation type="submission" date="2020-06" db="EMBL/GenBank/DDBJ databases">
        <authorList>
            <consortium name="Wellcome Sanger Institute Data Sharing"/>
        </authorList>
    </citation>
    <scope>NUCLEOTIDE SEQUENCE [LARGE SCALE GENOMIC DNA]</scope>
</reference>
<reference evidence="2" key="2">
    <citation type="submission" date="2025-08" db="UniProtKB">
        <authorList>
            <consortium name="Ensembl"/>
        </authorList>
    </citation>
    <scope>IDENTIFICATION</scope>
</reference>
<organism evidence="2 3">
    <name type="scientific">Denticeps clupeoides</name>
    <name type="common">denticle herring</name>
    <dbReference type="NCBI Taxonomy" id="299321"/>
    <lineage>
        <taxon>Eukaryota</taxon>
        <taxon>Metazoa</taxon>
        <taxon>Chordata</taxon>
        <taxon>Craniata</taxon>
        <taxon>Vertebrata</taxon>
        <taxon>Euteleostomi</taxon>
        <taxon>Actinopterygii</taxon>
        <taxon>Neopterygii</taxon>
        <taxon>Teleostei</taxon>
        <taxon>Clupei</taxon>
        <taxon>Clupeiformes</taxon>
        <taxon>Denticipitoidei</taxon>
        <taxon>Denticipitidae</taxon>
        <taxon>Denticeps</taxon>
    </lineage>
</organism>
<dbReference type="AlphaFoldDB" id="A0AAY4C1X3"/>
<dbReference type="Proteomes" id="UP000694580">
    <property type="component" value="Chromosome 15"/>
</dbReference>
<sequence length="67" mass="7582">KLVRIWHQHYESMDPPCLVSTAQAGGGGVMVWGTFSWHTLAYLSYLVESMLRRTKAVLKAEVGPTRY</sequence>
<keyword evidence="3" id="KW-1185">Reference proteome</keyword>
<keyword evidence="1" id="KW-0812">Transmembrane</keyword>